<accession>A0A0B4HQD9</accession>
<organism evidence="2 3">
    <name type="scientific">Metarhizium guizhouense (strain ARSEF 977)</name>
    <dbReference type="NCBI Taxonomy" id="1276136"/>
    <lineage>
        <taxon>Eukaryota</taxon>
        <taxon>Fungi</taxon>
        <taxon>Dikarya</taxon>
        <taxon>Ascomycota</taxon>
        <taxon>Pezizomycotina</taxon>
        <taxon>Sordariomycetes</taxon>
        <taxon>Hypocreomycetidae</taxon>
        <taxon>Hypocreales</taxon>
        <taxon>Clavicipitaceae</taxon>
        <taxon>Metarhizium</taxon>
    </lineage>
</organism>
<protein>
    <recommendedName>
        <fullName evidence="4">Protein kinase-like domain protein</fullName>
    </recommendedName>
</protein>
<reference evidence="2 3" key="1">
    <citation type="journal article" date="2014" name="Proc. Natl. Acad. Sci. U.S.A.">
        <title>Trajectory and genomic determinants of fungal-pathogen speciation and host adaptation.</title>
        <authorList>
            <person name="Hu X."/>
            <person name="Xiao G."/>
            <person name="Zheng P."/>
            <person name="Shang Y."/>
            <person name="Su Y."/>
            <person name="Zhang X."/>
            <person name="Liu X."/>
            <person name="Zhan S."/>
            <person name="St Leger R.J."/>
            <person name="Wang C."/>
        </authorList>
    </citation>
    <scope>NUCLEOTIDE SEQUENCE [LARGE SCALE GENOMIC DNA]</scope>
    <source>
        <strain evidence="2 3">ARSEF 977</strain>
    </source>
</reference>
<dbReference type="Proteomes" id="UP000031192">
    <property type="component" value="Unassembled WGS sequence"/>
</dbReference>
<keyword evidence="3" id="KW-1185">Reference proteome</keyword>
<name>A0A0B4HQD9_METGA</name>
<feature type="region of interest" description="Disordered" evidence="1">
    <location>
        <begin position="1"/>
        <end position="50"/>
    </location>
</feature>
<sequence length="620" mass="71359">MSDSDVPDYKELFEQEKRRRQEEETLRKHEEALRKQAEDSGRRERERNRKTTFEELLRSIPIPTGKYCPTRLELWEDCPALHQEVYSSVCRYLQSENEEVPRLFPSLIEIEGLANRFVSRPISSEQELELYQRIAVEDHVRDIITELCKIPAAREEFGLGDGIFFDNHTNSLNRVDSIGAAVSQSSSIHHPRPDRFFMHRVDSETTVPLTSGESKPPHKLSMATIRLGLRPMDLWEHMVRSRKMPTDPTERLKYNAQRLVCSAMVQQYHVMIQTGQAVGYLTNGFCDIALWIPHDDPATLCYRLCDPTREIGGADLNILEPKTAIARRLCLCLVSCRHSIRSQDWRNAARKRLPLWQTSFDQIRSEIPKDDLTYDILHSDGTEPDHGDVCIRDLKKLARRRLLDIAQTLQTRQDLTRIQQHQGESEALAKSNPLHPRNQHPVNGATRVILAAMEGGILDDKCPNVKHHRQGLDDSKHPIDADRLVHLLKKQLDENLDRNCTPFGHYGQAGAPFKVTCATYGYTVVGKGTTSDWWAEVAREATFYQILRKAQASATPVFLGIVDLAEIYFLHDREEIREIRHMLIMGWGGENPKQTEMYSEVLWQQIMRLSREIESLGVIH</sequence>
<dbReference type="OrthoDB" id="4941486at2759"/>
<gene>
    <name evidence="2" type="ORF">MGU_11007</name>
</gene>
<dbReference type="AlphaFoldDB" id="A0A0B4HQD9"/>
<dbReference type="HOGENOM" id="CLU_010672_2_0_1"/>
<evidence type="ECO:0000313" key="2">
    <source>
        <dbReference type="EMBL" id="KID81654.1"/>
    </source>
</evidence>
<evidence type="ECO:0000313" key="3">
    <source>
        <dbReference type="Proteomes" id="UP000031192"/>
    </source>
</evidence>
<proteinExistence type="predicted"/>
<comment type="caution">
    <text evidence="2">The sequence shown here is derived from an EMBL/GenBank/DDBJ whole genome shotgun (WGS) entry which is preliminary data.</text>
</comment>
<evidence type="ECO:0008006" key="4">
    <source>
        <dbReference type="Google" id="ProtNLM"/>
    </source>
</evidence>
<feature type="compositionally biased region" description="Basic and acidic residues" evidence="1">
    <location>
        <begin position="7"/>
        <end position="50"/>
    </location>
</feature>
<dbReference type="EMBL" id="AZNH01000129">
    <property type="protein sequence ID" value="KID81654.1"/>
    <property type="molecule type" value="Genomic_DNA"/>
</dbReference>
<evidence type="ECO:0000256" key="1">
    <source>
        <dbReference type="SAM" id="MobiDB-lite"/>
    </source>
</evidence>